<protein>
    <submittedName>
        <fullName evidence="6">DNA-binding transcriptional LysR family regulator</fullName>
    </submittedName>
</protein>
<evidence type="ECO:0000256" key="3">
    <source>
        <dbReference type="ARBA" id="ARBA00023125"/>
    </source>
</evidence>
<name>A0ABV2NTT9_9HYPH</name>
<gene>
    <name evidence="6" type="ORF">ABIC20_007337</name>
</gene>
<feature type="domain" description="HTH lysR-type" evidence="5">
    <location>
        <begin position="2"/>
        <end position="58"/>
    </location>
</feature>
<dbReference type="Proteomes" id="UP001549119">
    <property type="component" value="Unassembled WGS sequence"/>
</dbReference>
<accession>A0ABV2NTT9</accession>
<dbReference type="Gene3D" id="3.40.190.10">
    <property type="entry name" value="Periplasmic binding protein-like II"/>
    <property type="match status" value="2"/>
</dbReference>
<evidence type="ECO:0000256" key="2">
    <source>
        <dbReference type="ARBA" id="ARBA00023015"/>
    </source>
</evidence>
<dbReference type="Gene3D" id="1.10.10.10">
    <property type="entry name" value="Winged helix-like DNA-binding domain superfamily/Winged helix DNA-binding domain"/>
    <property type="match status" value="1"/>
</dbReference>
<dbReference type="CDD" id="cd05466">
    <property type="entry name" value="PBP2_LTTR_substrate"/>
    <property type="match status" value="1"/>
</dbReference>
<dbReference type="Pfam" id="PF00126">
    <property type="entry name" value="HTH_1"/>
    <property type="match status" value="1"/>
</dbReference>
<evidence type="ECO:0000313" key="6">
    <source>
        <dbReference type="EMBL" id="MET3869952.1"/>
    </source>
</evidence>
<dbReference type="InterPro" id="IPR036388">
    <property type="entry name" value="WH-like_DNA-bd_sf"/>
</dbReference>
<dbReference type="GO" id="GO:0003677">
    <property type="term" value="F:DNA binding"/>
    <property type="evidence" value="ECO:0007669"/>
    <property type="project" value="UniProtKB-KW"/>
</dbReference>
<evidence type="ECO:0000259" key="5">
    <source>
        <dbReference type="PROSITE" id="PS50931"/>
    </source>
</evidence>
<keyword evidence="2" id="KW-0805">Transcription regulation</keyword>
<dbReference type="SUPFAM" id="SSF53850">
    <property type="entry name" value="Periplasmic binding protein-like II"/>
    <property type="match status" value="1"/>
</dbReference>
<keyword evidence="7" id="KW-1185">Reference proteome</keyword>
<comment type="caution">
    <text evidence="6">The sequence shown here is derived from an EMBL/GenBank/DDBJ whole genome shotgun (WGS) entry which is preliminary data.</text>
</comment>
<sequence>MLNAQWVRTFAVLIDAGSFTKAAERMGLTQAAVSQHVRHLEDELGPLLIRRPRALELTPSGSALLDYCREVELADQRMRSRLSDADAATGEVSLITPGSIGLFLYPKLLDLQQARPGITIRHRFAPDNEVLDAVLQNRFEVGLITLKPDDPRIVASPFAEEALELIVPASEEVQRWTDLERIGFIDHPDGLAMATRLLSQNFPGLCSGQKLPVHGFSNQVGLILEPVARGLGSTVLPRYARQAFRYQEAIRVVDLDTPVVDTLWLIHRSEWPLRARTVWIMDQLRKCVSVSVAMGRS</sequence>
<evidence type="ECO:0000256" key="4">
    <source>
        <dbReference type="ARBA" id="ARBA00023163"/>
    </source>
</evidence>
<dbReference type="EMBL" id="JBEPNW010000008">
    <property type="protein sequence ID" value="MET3869952.1"/>
    <property type="molecule type" value="Genomic_DNA"/>
</dbReference>
<comment type="similarity">
    <text evidence="1">Belongs to the LysR transcriptional regulatory family.</text>
</comment>
<proteinExistence type="inferred from homology"/>
<dbReference type="RefSeq" id="WP_209651076.1">
    <property type="nucleotide sequence ID" value="NZ_JBEPNV010000005.1"/>
</dbReference>
<organism evidence="6 7">
    <name type="scientific">Methylobacterium radiotolerans</name>
    <dbReference type="NCBI Taxonomy" id="31998"/>
    <lineage>
        <taxon>Bacteria</taxon>
        <taxon>Pseudomonadati</taxon>
        <taxon>Pseudomonadota</taxon>
        <taxon>Alphaproteobacteria</taxon>
        <taxon>Hyphomicrobiales</taxon>
        <taxon>Methylobacteriaceae</taxon>
        <taxon>Methylobacterium</taxon>
    </lineage>
</organism>
<keyword evidence="3 6" id="KW-0238">DNA-binding</keyword>
<dbReference type="PANTHER" id="PTHR30126">
    <property type="entry name" value="HTH-TYPE TRANSCRIPTIONAL REGULATOR"/>
    <property type="match status" value="1"/>
</dbReference>
<dbReference type="InterPro" id="IPR000847">
    <property type="entry name" value="LysR_HTH_N"/>
</dbReference>
<dbReference type="InterPro" id="IPR005119">
    <property type="entry name" value="LysR_subst-bd"/>
</dbReference>
<keyword evidence="4" id="KW-0804">Transcription</keyword>
<evidence type="ECO:0000313" key="7">
    <source>
        <dbReference type="Proteomes" id="UP001549119"/>
    </source>
</evidence>
<evidence type="ECO:0000256" key="1">
    <source>
        <dbReference type="ARBA" id="ARBA00009437"/>
    </source>
</evidence>
<dbReference type="PRINTS" id="PR00039">
    <property type="entry name" value="HTHLYSR"/>
</dbReference>
<dbReference type="InterPro" id="IPR036390">
    <property type="entry name" value="WH_DNA-bd_sf"/>
</dbReference>
<dbReference type="Pfam" id="PF03466">
    <property type="entry name" value="LysR_substrate"/>
    <property type="match status" value="1"/>
</dbReference>
<dbReference type="SUPFAM" id="SSF46785">
    <property type="entry name" value="Winged helix' DNA-binding domain"/>
    <property type="match status" value="1"/>
</dbReference>
<reference evidence="6 7" key="1">
    <citation type="submission" date="2024-06" db="EMBL/GenBank/DDBJ databases">
        <title>Genomics of switchgrass bacterial isolates.</title>
        <authorList>
            <person name="Shade A."/>
        </authorList>
    </citation>
    <scope>NUCLEOTIDE SEQUENCE [LARGE SCALE GENOMIC DNA]</scope>
    <source>
        <strain evidence="6 7">PvP084</strain>
    </source>
</reference>
<dbReference type="PROSITE" id="PS50931">
    <property type="entry name" value="HTH_LYSR"/>
    <property type="match status" value="1"/>
</dbReference>
<dbReference type="PANTHER" id="PTHR30126:SF99">
    <property type="entry name" value="TRANSCRIPTIONAL REGULATOR LYSR FAMILY"/>
    <property type="match status" value="1"/>
</dbReference>